<dbReference type="Gene3D" id="1.20.910.10">
    <property type="entry name" value="Heme oxygenase-like"/>
    <property type="match status" value="1"/>
</dbReference>
<sequence length="250" mass="29485">MNRVRHSGIQHPTPYFNEAEGLKRKAKIDRYLDKKMEEWRQTIPYASHMKDKNINMAYYRRTLIEHIWRIRLSRVSQSKAIYKIAQISPSAAQDYAHYQADEMLHDKLYIHDCEAAGVTMDEVLKTEPYLSTRLFEGFFYYTLEHEHPMAPVVSNYLVEYTQAKLQPDIVKNLRTTLGHDMVKGQEAHLTVDTRDDHSMEMWKILNQLILSEDDYNAVFKYIDDVQAILAMFFREIYEDTVQRPAEKAAA</sequence>
<gene>
    <name evidence="1" type="ORF">LMG26788_04874</name>
</gene>
<protein>
    <recommendedName>
        <fullName evidence="3">Iron-containing redox enzyme family protein</fullName>
    </recommendedName>
</protein>
<dbReference type="RefSeq" id="WP_175134297.1">
    <property type="nucleotide sequence ID" value="NZ_CADIJV010000021.1"/>
</dbReference>
<reference evidence="1 2" key="1">
    <citation type="submission" date="2020-04" db="EMBL/GenBank/DDBJ databases">
        <authorList>
            <person name="De Canck E."/>
        </authorList>
    </citation>
    <scope>NUCLEOTIDE SEQUENCE [LARGE SCALE GENOMIC DNA]</scope>
    <source>
        <strain evidence="1 2">LMG 26788</strain>
    </source>
</reference>
<accession>A0A6S7EJH7</accession>
<dbReference type="SUPFAM" id="SSF48613">
    <property type="entry name" value="Heme oxygenase-like"/>
    <property type="match status" value="1"/>
</dbReference>
<dbReference type="InterPro" id="IPR016084">
    <property type="entry name" value="Haem_Oase-like_multi-hlx"/>
</dbReference>
<evidence type="ECO:0000313" key="1">
    <source>
        <dbReference type="EMBL" id="CAB3912570.1"/>
    </source>
</evidence>
<organism evidence="1 2">
    <name type="scientific">Achromobacter pulmonis</name>
    <dbReference type="NCBI Taxonomy" id="1389932"/>
    <lineage>
        <taxon>Bacteria</taxon>
        <taxon>Pseudomonadati</taxon>
        <taxon>Pseudomonadota</taxon>
        <taxon>Betaproteobacteria</taxon>
        <taxon>Burkholderiales</taxon>
        <taxon>Alcaligenaceae</taxon>
        <taxon>Achromobacter</taxon>
    </lineage>
</organism>
<dbReference type="Proteomes" id="UP000494203">
    <property type="component" value="Unassembled WGS sequence"/>
</dbReference>
<keyword evidence="2" id="KW-1185">Reference proteome</keyword>
<dbReference type="AlphaFoldDB" id="A0A6S7EJH7"/>
<name>A0A6S7EJH7_9BURK</name>
<evidence type="ECO:0000313" key="2">
    <source>
        <dbReference type="Proteomes" id="UP000494203"/>
    </source>
</evidence>
<proteinExistence type="predicted"/>
<evidence type="ECO:0008006" key="3">
    <source>
        <dbReference type="Google" id="ProtNLM"/>
    </source>
</evidence>
<dbReference type="EMBL" id="CADIKZ010000018">
    <property type="protein sequence ID" value="CAB3912570.1"/>
    <property type="molecule type" value="Genomic_DNA"/>
</dbReference>